<reference evidence="2" key="1">
    <citation type="submission" date="2024-02" db="EMBL/GenBank/DDBJ databases">
        <title>Sediminibacterium planktonica sp. nov. and Sediminibacterium longus sp. nov., isolated from surface lake and river water.</title>
        <authorList>
            <person name="Watanabe K."/>
            <person name="Takemine S."/>
            <person name="Ishii Y."/>
            <person name="Ogata Y."/>
            <person name="Shindo C."/>
            <person name="Suda W."/>
        </authorList>
    </citation>
    <scope>NUCLEOTIDE SEQUENCE</scope>
    <source>
        <strain evidence="2">KACHI17</strain>
    </source>
</reference>
<dbReference type="AlphaFoldDB" id="A0AAT9GFB1"/>
<evidence type="ECO:0000313" key="2">
    <source>
        <dbReference type="EMBL" id="BFG69263.1"/>
    </source>
</evidence>
<gene>
    <name evidence="2" type="ORF">KACHI17_01440</name>
</gene>
<accession>A0AAT9GFB1</accession>
<feature type="chain" id="PRO_5043602544" description="Outer membrane beta-barrel protein" evidence="1">
    <location>
        <begin position="20"/>
        <end position="209"/>
    </location>
</feature>
<dbReference type="RefSeq" id="WP_353549594.1">
    <property type="nucleotide sequence ID" value="NZ_AP029612.1"/>
</dbReference>
<organism evidence="2">
    <name type="scientific">Sediminibacterium sp. KACHI17</name>
    <dbReference type="NCBI Taxonomy" id="1751071"/>
    <lineage>
        <taxon>Bacteria</taxon>
        <taxon>Pseudomonadati</taxon>
        <taxon>Bacteroidota</taxon>
        <taxon>Chitinophagia</taxon>
        <taxon>Chitinophagales</taxon>
        <taxon>Chitinophagaceae</taxon>
        <taxon>Sediminibacterium</taxon>
    </lineage>
</organism>
<evidence type="ECO:0000256" key="1">
    <source>
        <dbReference type="SAM" id="SignalP"/>
    </source>
</evidence>
<dbReference type="EMBL" id="AP029612">
    <property type="protein sequence ID" value="BFG69263.1"/>
    <property type="molecule type" value="Genomic_DNA"/>
</dbReference>
<protein>
    <recommendedName>
        <fullName evidence="3">Outer membrane beta-barrel protein</fullName>
    </recommendedName>
</protein>
<name>A0AAT9GFB1_9BACT</name>
<evidence type="ECO:0008006" key="3">
    <source>
        <dbReference type="Google" id="ProtNLM"/>
    </source>
</evidence>
<keyword evidence="1" id="KW-0732">Signal</keyword>
<proteinExistence type="predicted"/>
<feature type="signal peptide" evidence="1">
    <location>
        <begin position="1"/>
        <end position="19"/>
    </location>
</feature>
<sequence>MKSIYLFMTLCLMSVVCFAQKNTLPKRALRFNIGESTHGTGDLKGLSFGTAYTHYLKKKLSLEYHFKGTIHDDQDRYLLFINGNLEQDGSVRTTTAGFQLGSLIRYSPLRTSNHEFTLAAGPYGRYESSSLGSNGYAARYPSPASPIPRILIEYDHSFPQRIYNIGYMAELSYNYTFKKQLFVGVNAAFQNDTNGDAITHLGFLIGKRF</sequence>